<proteinExistence type="inferred from homology"/>
<evidence type="ECO:0000313" key="7">
    <source>
        <dbReference type="EMBL" id="OGF15674.1"/>
    </source>
</evidence>
<dbReference type="EC" id="3.6.1.23" evidence="2"/>
<dbReference type="NCBIfam" id="TIGR00576">
    <property type="entry name" value="dut"/>
    <property type="match status" value="1"/>
</dbReference>
<dbReference type="GO" id="GO:0046081">
    <property type="term" value="P:dUTP catabolic process"/>
    <property type="evidence" value="ECO:0007669"/>
    <property type="project" value="InterPro"/>
</dbReference>
<comment type="caution">
    <text evidence="7">The sequence shown here is derived from an EMBL/GenBank/DDBJ whole genome shotgun (WGS) entry which is preliminary data.</text>
</comment>
<evidence type="ECO:0000259" key="6">
    <source>
        <dbReference type="Pfam" id="PF00692"/>
    </source>
</evidence>
<dbReference type="CDD" id="cd07557">
    <property type="entry name" value="trimeric_dUTPase"/>
    <property type="match status" value="1"/>
</dbReference>
<dbReference type="InterPro" id="IPR029054">
    <property type="entry name" value="dUTPase-like"/>
</dbReference>
<dbReference type="Gene3D" id="2.70.40.10">
    <property type="match status" value="1"/>
</dbReference>
<evidence type="ECO:0000256" key="5">
    <source>
        <dbReference type="ARBA" id="ARBA00047686"/>
    </source>
</evidence>
<dbReference type="InterPro" id="IPR036157">
    <property type="entry name" value="dUTPase-like_sf"/>
</dbReference>
<accession>A0A1F5RMQ9</accession>
<sequence length="138" mass="14649">MPIQKLTPEAKLPTRAHSDDAGFDLYANDNYTLYEQEIVAVGTGIAAAIPDGYAGLIWDKSGLASQGLKTAGGVIDSTYRGEIKVVVINLSGDILHIAQGQKIAQILIQKIETPTICEVGELKRTQRDDGGFGSSGAF</sequence>
<evidence type="ECO:0000256" key="3">
    <source>
        <dbReference type="ARBA" id="ARBA00022801"/>
    </source>
</evidence>
<dbReference type="NCBIfam" id="NF001862">
    <property type="entry name" value="PRK00601.1"/>
    <property type="match status" value="1"/>
</dbReference>
<evidence type="ECO:0000256" key="4">
    <source>
        <dbReference type="ARBA" id="ARBA00023080"/>
    </source>
</evidence>
<evidence type="ECO:0000256" key="1">
    <source>
        <dbReference type="ARBA" id="ARBA00006581"/>
    </source>
</evidence>
<dbReference type="PANTHER" id="PTHR11241:SF0">
    <property type="entry name" value="DEOXYURIDINE 5'-TRIPHOSPHATE NUCLEOTIDOHYDROLASE"/>
    <property type="match status" value="1"/>
</dbReference>
<feature type="domain" description="dUTPase-like" evidence="6">
    <location>
        <begin position="9"/>
        <end position="136"/>
    </location>
</feature>
<dbReference type="GO" id="GO:0006226">
    <property type="term" value="P:dUMP biosynthetic process"/>
    <property type="evidence" value="ECO:0007669"/>
    <property type="project" value="InterPro"/>
</dbReference>
<dbReference type="EMBL" id="MFFU01000055">
    <property type="protein sequence ID" value="OGF15674.1"/>
    <property type="molecule type" value="Genomic_DNA"/>
</dbReference>
<dbReference type="GO" id="GO:0000287">
    <property type="term" value="F:magnesium ion binding"/>
    <property type="evidence" value="ECO:0007669"/>
    <property type="project" value="InterPro"/>
</dbReference>
<evidence type="ECO:0000256" key="2">
    <source>
        <dbReference type="ARBA" id="ARBA00012379"/>
    </source>
</evidence>
<dbReference type="InterPro" id="IPR033704">
    <property type="entry name" value="dUTPase_trimeric"/>
</dbReference>
<reference evidence="7 8" key="1">
    <citation type="journal article" date="2016" name="Nat. Commun.">
        <title>Thousands of microbial genomes shed light on interconnected biogeochemical processes in an aquifer system.</title>
        <authorList>
            <person name="Anantharaman K."/>
            <person name="Brown C.T."/>
            <person name="Hug L.A."/>
            <person name="Sharon I."/>
            <person name="Castelle C.J."/>
            <person name="Probst A.J."/>
            <person name="Thomas B.C."/>
            <person name="Singh A."/>
            <person name="Wilkins M.J."/>
            <person name="Karaoz U."/>
            <person name="Brodie E.L."/>
            <person name="Williams K.H."/>
            <person name="Hubbard S.S."/>
            <person name="Banfield J.F."/>
        </authorList>
    </citation>
    <scope>NUCLEOTIDE SEQUENCE [LARGE SCALE GENOMIC DNA]</scope>
</reference>
<dbReference type="Pfam" id="PF00692">
    <property type="entry name" value="dUTPase"/>
    <property type="match status" value="1"/>
</dbReference>
<protein>
    <recommendedName>
        <fullName evidence="2">dUTP diphosphatase</fullName>
        <ecNumber evidence="2">3.6.1.23</ecNumber>
    </recommendedName>
</protein>
<dbReference type="PANTHER" id="PTHR11241">
    <property type="entry name" value="DEOXYURIDINE 5'-TRIPHOSPHATE NUCLEOTIDOHYDROLASE"/>
    <property type="match status" value="1"/>
</dbReference>
<name>A0A1F5RMQ9_9BACT</name>
<comment type="catalytic activity">
    <reaction evidence="5">
        <text>dUTP + H2O = dUMP + diphosphate + H(+)</text>
        <dbReference type="Rhea" id="RHEA:10248"/>
        <dbReference type="ChEBI" id="CHEBI:15377"/>
        <dbReference type="ChEBI" id="CHEBI:15378"/>
        <dbReference type="ChEBI" id="CHEBI:33019"/>
        <dbReference type="ChEBI" id="CHEBI:61555"/>
        <dbReference type="ChEBI" id="CHEBI:246422"/>
        <dbReference type="EC" id="3.6.1.23"/>
    </reaction>
</comment>
<comment type="similarity">
    <text evidence="1">Belongs to the dUTPase family.</text>
</comment>
<dbReference type="SUPFAM" id="SSF51283">
    <property type="entry name" value="dUTPase-like"/>
    <property type="match status" value="1"/>
</dbReference>
<dbReference type="Proteomes" id="UP000177691">
    <property type="component" value="Unassembled WGS sequence"/>
</dbReference>
<dbReference type="GO" id="GO:0004170">
    <property type="term" value="F:dUTP diphosphatase activity"/>
    <property type="evidence" value="ECO:0007669"/>
    <property type="project" value="UniProtKB-EC"/>
</dbReference>
<organism evidence="7 8">
    <name type="scientific">Candidatus Falkowbacteria bacterium RIFCSPHIGHO2_02_FULL_45_15</name>
    <dbReference type="NCBI Taxonomy" id="1797987"/>
    <lineage>
        <taxon>Bacteria</taxon>
        <taxon>Candidatus Falkowiibacteriota</taxon>
    </lineage>
</organism>
<dbReference type="InterPro" id="IPR008181">
    <property type="entry name" value="dUTPase"/>
</dbReference>
<keyword evidence="3" id="KW-0378">Hydrolase</keyword>
<evidence type="ECO:0000313" key="8">
    <source>
        <dbReference type="Proteomes" id="UP000177691"/>
    </source>
</evidence>
<gene>
    <name evidence="7" type="ORF">A3D54_00675</name>
</gene>
<dbReference type="AlphaFoldDB" id="A0A1F5RMQ9"/>
<keyword evidence="4" id="KW-0546">Nucleotide metabolism</keyword>